<evidence type="ECO:0000256" key="6">
    <source>
        <dbReference type="ARBA" id="ARBA00022723"/>
    </source>
</evidence>
<reference evidence="11 12" key="1">
    <citation type="submission" date="2019-07" db="EMBL/GenBank/DDBJ databases">
        <authorList>
            <consortium name="GenomeTrakr: Next Generation Sequencing Network for Food Pathogen Tracability"/>
        </authorList>
    </citation>
    <scope>NUCLEOTIDE SEQUENCE [LARGE SCALE GENOMIC DNA]</scope>
    <source>
        <strain evidence="11 12">FDA00014472</strain>
    </source>
</reference>
<dbReference type="InterPro" id="IPR009014">
    <property type="entry name" value="Transketo_C/PFOR_II"/>
</dbReference>
<evidence type="ECO:0000256" key="9">
    <source>
        <dbReference type="ARBA" id="ARBA00049473"/>
    </source>
</evidence>
<sequence>MNRKQMEVVNNIRCLVAETVEHSGTGHPGMGMGAAGIGYAVWKNLNISKEVPLWGKRDRLIFSAGHGIVLQYVLLYLNGYISLEELKTFRTMYSKLPGLSEYKSLPYIESTTGSLGQGIANAVGMAISLKRAHETKKVENKEAIQSNVYCIVGDGCLMEGISYEASSLAGTLALSNLIVLYDSNNITIDGPTDKTFNENIEKRFTSMNWDYLLVKDGDDVEAINDSIQEAKLRDKPVLIEVGTRIARSSLNKENSADAHGKPLGKEEVELIKQQFKLLKPFEICEASVKEFTKIENQRKQYQRDLSYVNNENRGVNKNILEWNTIKDIKIPDNLTMIEKFSHIINRIKENGTDILVGSADLAASTKLWIEKGGYISKGSYLGANIAFGIRESAMAAVATGIYQGTCLKTLISTYFAFSDIMKNPIRMSALMNIPDIYVFTHDGFSLGLDGGTHIPVEQINMLRDIPNLNVYRPGNDDELKVACYESILNPSTPSAIILTRDVINIQSDIPISSIKKGGYLFKSKKNAKLKIFSTGSELAIAIEVQDMLNKEGIDADVISIPCHEKLMEQSDEYISNLFLKDTKKVFIEIGGKSIWPIYGDKDSIYICLDNYVSPGPPESLKEKYGYTPKKVFERIRNHYNIGDEDKLK</sequence>
<evidence type="ECO:0000256" key="4">
    <source>
        <dbReference type="ARBA" id="ARBA00016662"/>
    </source>
</evidence>
<evidence type="ECO:0000256" key="3">
    <source>
        <dbReference type="ARBA" id="ARBA00007131"/>
    </source>
</evidence>
<evidence type="ECO:0000256" key="5">
    <source>
        <dbReference type="ARBA" id="ARBA00022679"/>
    </source>
</evidence>
<dbReference type="InterPro" id="IPR005474">
    <property type="entry name" value="Transketolase_N"/>
</dbReference>
<comment type="caution">
    <text evidence="11">The sequence shown here is derived from an EMBL/GenBank/DDBJ whole genome shotgun (WGS) entry which is preliminary data.</text>
</comment>
<dbReference type="SMART" id="SM00861">
    <property type="entry name" value="Transket_pyr"/>
    <property type="match status" value="1"/>
</dbReference>
<evidence type="ECO:0000259" key="10">
    <source>
        <dbReference type="SMART" id="SM00861"/>
    </source>
</evidence>
<dbReference type="Gene3D" id="3.40.50.920">
    <property type="match status" value="1"/>
</dbReference>
<evidence type="ECO:0000256" key="2">
    <source>
        <dbReference type="ARBA" id="ARBA00001964"/>
    </source>
</evidence>
<dbReference type="AlphaFoldDB" id="A0A3T1Q4B0"/>
<dbReference type="RefSeq" id="WP_077310435.1">
    <property type="nucleotide sequence ID" value="NZ_CP019623.1"/>
</dbReference>
<dbReference type="Pfam" id="PF00456">
    <property type="entry name" value="Transketolase_N"/>
    <property type="match status" value="1"/>
</dbReference>
<evidence type="ECO:0000256" key="8">
    <source>
        <dbReference type="ARBA" id="ARBA00023052"/>
    </source>
</evidence>
<comment type="cofactor">
    <cofactor evidence="2">
        <name>thiamine diphosphate</name>
        <dbReference type="ChEBI" id="CHEBI:58937"/>
    </cofactor>
</comment>
<dbReference type="SUPFAM" id="SSF52518">
    <property type="entry name" value="Thiamin diphosphate-binding fold (THDP-binding)"/>
    <property type="match status" value="2"/>
</dbReference>
<dbReference type="Pfam" id="PF22613">
    <property type="entry name" value="Transketolase_C_1"/>
    <property type="match status" value="1"/>
</dbReference>
<dbReference type="InterPro" id="IPR033247">
    <property type="entry name" value="Transketolase_fam"/>
</dbReference>
<dbReference type="Pfam" id="PF02779">
    <property type="entry name" value="Transket_pyr"/>
    <property type="match status" value="1"/>
</dbReference>
<evidence type="ECO:0000313" key="12">
    <source>
        <dbReference type="Proteomes" id="UP000352246"/>
    </source>
</evidence>
<evidence type="ECO:0000256" key="1">
    <source>
        <dbReference type="ARBA" id="ARBA00001946"/>
    </source>
</evidence>
<dbReference type="PANTHER" id="PTHR43522">
    <property type="entry name" value="TRANSKETOLASE"/>
    <property type="match status" value="1"/>
</dbReference>
<dbReference type="EMBL" id="AAISWI010000012">
    <property type="protein sequence ID" value="ECH7212136.1"/>
    <property type="molecule type" value="Genomic_DNA"/>
</dbReference>
<protein>
    <recommendedName>
        <fullName evidence="4">Transketolase</fullName>
    </recommendedName>
</protein>
<dbReference type="GO" id="GO:0004802">
    <property type="term" value="F:transketolase activity"/>
    <property type="evidence" value="ECO:0007669"/>
    <property type="project" value="UniProtKB-EC"/>
</dbReference>
<name>A0A3T1Q4B0_LISMN</name>
<organism evidence="11 12">
    <name type="scientific">Listeria monocytogenes</name>
    <dbReference type="NCBI Taxonomy" id="1639"/>
    <lineage>
        <taxon>Bacteria</taxon>
        <taxon>Bacillati</taxon>
        <taxon>Bacillota</taxon>
        <taxon>Bacilli</taxon>
        <taxon>Bacillales</taxon>
        <taxon>Listeriaceae</taxon>
        <taxon>Listeria</taxon>
    </lineage>
</organism>
<dbReference type="CDD" id="cd07033">
    <property type="entry name" value="TPP_PYR_DXS_TK_like"/>
    <property type="match status" value="1"/>
</dbReference>
<comment type="similarity">
    <text evidence="3">Belongs to the transketolase family.</text>
</comment>
<accession>A0A3T1Q4B0</accession>
<dbReference type="InterPro" id="IPR005475">
    <property type="entry name" value="Transketolase-like_Pyr-bd"/>
</dbReference>
<evidence type="ECO:0000256" key="7">
    <source>
        <dbReference type="ARBA" id="ARBA00022842"/>
    </source>
</evidence>
<keyword evidence="6" id="KW-0479">Metal-binding</keyword>
<dbReference type="CDD" id="cd02012">
    <property type="entry name" value="TPP_TK"/>
    <property type="match status" value="1"/>
</dbReference>
<dbReference type="PANTHER" id="PTHR43522:SF2">
    <property type="entry name" value="TRANSKETOLASE 1-RELATED"/>
    <property type="match status" value="1"/>
</dbReference>
<comment type="catalytic activity">
    <reaction evidence="9">
        <text>D-sedoheptulose 7-phosphate + D-glyceraldehyde 3-phosphate = aldehydo-D-ribose 5-phosphate + D-xylulose 5-phosphate</text>
        <dbReference type="Rhea" id="RHEA:10508"/>
        <dbReference type="ChEBI" id="CHEBI:57483"/>
        <dbReference type="ChEBI" id="CHEBI:57737"/>
        <dbReference type="ChEBI" id="CHEBI:58273"/>
        <dbReference type="ChEBI" id="CHEBI:59776"/>
        <dbReference type="EC" id="2.2.1.1"/>
    </reaction>
</comment>
<dbReference type="Proteomes" id="UP000352246">
    <property type="component" value="Unassembled WGS sequence"/>
</dbReference>
<dbReference type="GO" id="GO:0046872">
    <property type="term" value="F:metal ion binding"/>
    <property type="evidence" value="ECO:0007669"/>
    <property type="project" value="UniProtKB-KW"/>
</dbReference>
<comment type="cofactor">
    <cofactor evidence="1">
        <name>Mg(2+)</name>
        <dbReference type="ChEBI" id="CHEBI:18420"/>
    </cofactor>
</comment>
<dbReference type="InterPro" id="IPR029061">
    <property type="entry name" value="THDP-binding"/>
</dbReference>
<dbReference type="InterPro" id="IPR055152">
    <property type="entry name" value="Transketolase-like_C_2"/>
</dbReference>
<keyword evidence="5" id="KW-0808">Transferase</keyword>
<proteinExistence type="inferred from homology"/>
<feature type="domain" description="Transketolase-like pyrimidine-binding" evidence="10">
    <location>
        <begin position="334"/>
        <end position="505"/>
    </location>
</feature>
<evidence type="ECO:0000313" key="11">
    <source>
        <dbReference type="EMBL" id="ECH7212136.1"/>
    </source>
</evidence>
<dbReference type="GO" id="GO:0006098">
    <property type="term" value="P:pentose-phosphate shunt"/>
    <property type="evidence" value="ECO:0007669"/>
    <property type="project" value="TreeGrafter"/>
</dbReference>
<keyword evidence="7" id="KW-0460">Magnesium</keyword>
<keyword evidence="8" id="KW-0786">Thiamine pyrophosphate</keyword>
<dbReference type="Gene3D" id="3.40.50.970">
    <property type="match status" value="2"/>
</dbReference>
<dbReference type="SUPFAM" id="SSF52922">
    <property type="entry name" value="TK C-terminal domain-like"/>
    <property type="match status" value="1"/>
</dbReference>
<dbReference type="GO" id="GO:0005829">
    <property type="term" value="C:cytosol"/>
    <property type="evidence" value="ECO:0007669"/>
    <property type="project" value="TreeGrafter"/>
</dbReference>
<gene>
    <name evidence="11" type="ORF">FPL45_12420</name>
</gene>